<dbReference type="GO" id="GO:0020037">
    <property type="term" value="F:heme binding"/>
    <property type="evidence" value="ECO:0007669"/>
    <property type="project" value="UniProtKB-UniRule"/>
</dbReference>
<comment type="similarity">
    <text evidence="1 9">Belongs to the peroxidase family. Ligninase subfamily.</text>
</comment>
<name>A0A2P7YQ06_9PEZI</name>
<dbReference type="GO" id="GO:0004601">
    <property type="term" value="F:peroxidase activity"/>
    <property type="evidence" value="ECO:0007669"/>
    <property type="project" value="UniProtKB-KW"/>
</dbReference>
<dbReference type="PROSITE" id="PS50873">
    <property type="entry name" value="PEROXIDASE_4"/>
    <property type="match status" value="1"/>
</dbReference>
<dbReference type="GO" id="GO:0034599">
    <property type="term" value="P:cellular response to oxidative stress"/>
    <property type="evidence" value="ECO:0007669"/>
    <property type="project" value="InterPro"/>
</dbReference>
<evidence type="ECO:0000256" key="1">
    <source>
        <dbReference type="ARBA" id="ARBA00006089"/>
    </source>
</evidence>
<dbReference type="PANTHER" id="PTHR31356">
    <property type="entry name" value="THYLAKOID LUMENAL 29 KDA PROTEIN, CHLOROPLASTIC-RELATED"/>
    <property type="match status" value="1"/>
</dbReference>
<feature type="binding site" evidence="8">
    <location>
        <position position="213"/>
    </location>
    <ligand>
        <name>Ca(2+)</name>
        <dbReference type="ChEBI" id="CHEBI:29108"/>
        <label>2</label>
    </ligand>
</feature>
<protein>
    <recommendedName>
        <fullName evidence="9">Peroxidase</fullName>
        <ecNumber evidence="9">1.11.1.-</ecNumber>
    </recommendedName>
</protein>
<dbReference type="InterPro" id="IPR044831">
    <property type="entry name" value="Ccp1-like"/>
</dbReference>
<keyword evidence="12" id="KW-1185">Reference proteome</keyword>
<accession>A0A2P7YQ06</accession>
<dbReference type="InterPro" id="IPR002016">
    <property type="entry name" value="Haem_peroxidase"/>
</dbReference>
<dbReference type="Proteomes" id="UP000243723">
    <property type="component" value="Unassembled WGS sequence"/>
</dbReference>
<evidence type="ECO:0000256" key="6">
    <source>
        <dbReference type="ARBA" id="ARBA00023004"/>
    </source>
</evidence>
<dbReference type="EC" id="1.11.1.-" evidence="9"/>
<comment type="caution">
    <text evidence="11">The sequence shown here is derived from an EMBL/GenBank/DDBJ whole genome shotgun (WGS) entry which is preliminary data.</text>
</comment>
<gene>
    <name evidence="11" type="ORF">B9Z65_1221</name>
</gene>
<dbReference type="GO" id="GO:0000302">
    <property type="term" value="P:response to reactive oxygen species"/>
    <property type="evidence" value="ECO:0007669"/>
    <property type="project" value="TreeGrafter"/>
</dbReference>
<dbReference type="GO" id="GO:0046872">
    <property type="term" value="F:metal ion binding"/>
    <property type="evidence" value="ECO:0007669"/>
    <property type="project" value="UniProtKB-UniRule"/>
</dbReference>
<evidence type="ECO:0000256" key="2">
    <source>
        <dbReference type="ARBA" id="ARBA00022559"/>
    </source>
</evidence>
<keyword evidence="7" id="KW-0325">Glycoprotein</keyword>
<dbReference type="Pfam" id="PF00141">
    <property type="entry name" value="peroxidase"/>
    <property type="match status" value="1"/>
</dbReference>
<evidence type="ECO:0000256" key="9">
    <source>
        <dbReference type="RuleBase" id="RU363051"/>
    </source>
</evidence>
<dbReference type="InterPro" id="IPR019794">
    <property type="entry name" value="Peroxidases_AS"/>
</dbReference>
<evidence type="ECO:0000256" key="3">
    <source>
        <dbReference type="ARBA" id="ARBA00022617"/>
    </source>
</evidence>
<feature type="binding site" evidence="8">
    <location>
        <position position="220"/>
    </location>
    <ligand>
        <name>Ca(2+)</name>
        <dbReference type="ChEBI" id="CHEBI:29108"/>
        <label>2</label>
    </ligand>
</feature>
<evidence type="ECO:0000313" key="12">
    <source>
        <dbReference type="Proteomes" id="UP000243723"/>
    </source>
</evidence>
<feature type="domain" description="Plant heme peroxidase family profile" evidence="10">
    <location>
        <begin position="122"/>
        <end position="195"/>
    </location>
</feature>
<keyword evidence="3 8" id="KW-0349">Heme</keyword>
<feature type="signal peptide" evidence="9">
    <location>
        <begin position="1"/>
        <end position="19"/>
    </location>
</feature>
<dbReference type="GO" id="GO:0042744">
    <property type="term" value="P:hydrogen peroxide catabolic process"/>
    <property type="evidence" value="ECO:0007669"/>
    <property type="project" value="TreeGrafter"/>
</dbReference>
<dbReference type="OrthoDB" id="2113341at2759"/>
<keyword evidence="5 9" id="KW-0560">Oxidoreductase</keyword>
<keyword evidence="8 9" id="KW-0106">Calcium</keyword>
<sequence>MKLSSLLLVSTGWLPASTAWPHMKQQLNALMERTPQATNQDDINTRMPGDLKNGATTPVGVSIQNILLKKESALSKATYTPPLLATVGSAACKKDTCCVWSFISTTMTAYFTGLISANGLPTMNCNDAARAAIRLAFHDAGTWPRMRVWVGRKDSSVASPEGLLPDVRASADSLIDLFEDKTISPHELVALLGAHGNSKQRFFDPTRKEAPQDSSPGTWDTLFYNQTLDGTGSNVVRFPSDMAIAKHPKCADEWTEFRKKDAQGHWNEDYAAANTRLSLLGVNNINQLKECSGVLPPAKPLGIAIIT</sequence>
<dbReference type="Gene3D" id="1.10.420.10">
    <property type="entry name" value="Peroxidase, domain 2"/>
    <property type="match status" value="1"/>
</dbReference>
<dbReference type="AlphaFoldDB" id="A0A2P7YQ06"/>
<evidence type="ECO:0000256" key="8">
    <source>
        <dbReference type="PIRSR" id="PIRSR601621-2"/>
    </source>
</evidence>
<dbReference type="PROSITE" id="PS00436">
    <property type="entry name" value="PEROXIDASE_2"/>
    <property type="match status" value="1"/>
</dbReference>
<dbReference type="STRING" id="40998.A0A2P7YQ06"/>
<evidence type="ECO:0000259" key="10">
    <source>
        <dbReference type="PROSITE" id="PS50873"/>
    </source>
</evidence>
<evidence type="ECO:0000256" key="5">
    <source>
        <dbReference type="ARBA" id="ARBA00023002"/>
    </source>
</evidence>
<dbReference type="EMBL" id="NHZQ01000404">
    <property type="protein sequence ID" value="PSK38030.1"/>
    <property type="molecule type" value="Genomic_DNA"/>
</dbReference>
<comment type="cofactor">
    <cofactor evidence="8 9">
        <name>Ca(2+)</name>
        <dbReference type="ChEBI" id="CHEBI:29108"/>
    </cofactor>
    <text evidence="8 9">Binds 2 calcium ions per subunit.</text>
</comment>
<organism evidence="11 12">
    <name type="scientific">Elsinoe australis</name>
    <dbReference type="NCBI Taxonomy" id="40998"/>
    <lineage>
        <taxon>Eukaryota</taxon>
        <taxon>Fungi</taxon>
        <taxon>Dikarya</taxon>
        <taxon>Ascomycota</taxon>
        <taxon>Pezizomycotina</taxon>
        <taxon>Dothideomycetes</taxon>
        <taxon>Dothideomycetidae</taxon>
        <taxon>Myriangiales</taxon>
        <taxon>Elsinoaceae</taxon>
        <taxon>Elsinoe</taxon>
    </lineage>
</organism>
<proteinExistence type="inferred from homology"/>
<dbReference type="InterPro" id="IPR010255">
    <property type="entry name" value="Haem_peroxidase_sf"/>
</dbReference>
<dbReference type="Gene3D" id="1.10.520.10">
    <property type="match status" value="1"/>
</dbReference>
<dbReference type="SUPFAM" id="SSF48113">
    <property type="entry name" value="Heme-dependent peroxidases"/>
    <property type="match status" value="1"/>
</dbReference>
<reference evidence="11 12" key="1">
    <citation type="submission" date="2017-05" db="EMBL/GenBank/DDBJ databases">
        <title>Draft genome sequence of Elsinoe australis.</title>
        <authorList>
            <person name="Cheng Q."/>
        </authorList>
    </citation>
    <scope>NUCLEOTIDE SEQUENCE [LARGE SCALE GENOMIC DNA]</scope>
    <source>
        <strain evidence="11 12">NL1</strain>
    </source>
</reference>
<feature type="binding site" description="axial binding residue" evidence="8">
    <location>
        <position position="195"/>
    </location>
    <ligand>
        <name>heme b</name>
        <dbReference type="ChEBI" id="CHEBI:60344"/>
    </ligand>
    <ligandPart>
        <name>Fe</name>
        <dbReference type="ChEBI" id="CHEBI:18248"/>
    </ligandPart>
</feature>
<comment type="cofactor">
    <cofactor evidence="8">
        <name>heme b</name>
        <dbReference type="ChEBI" id="CHEBI:60344"/>
    </cofactor>
    <text evidence="8">Binds 1 heme b (iron(II)-protoporphyrin IX) group per subunit.</text>
</comment>
<dbReference type="PANTHER" id="PTHR31356:SF66">
    <property type="entry name" value="CATALASE-PEROXIDASE"/>
    <property type="match status" value="1"/>
</dbReference>
<evidence type="ECO:0000256" key="4">
    <source>
        <dbReference type="ARBA" id="ARBA00022723"/>
    </source>
</evidence>
<dbReference type="InterPro" id="IPR001621">
    <property type="entry name" value="Ligninase"/>
</dbReference>
<evidence type="ECO:0000313" key="11">
    <source>
        <dbReference type="EMBL" id="PSK38030.1"/>
    </source>
</evidence>
<keyword evidence="9" id="KW-0732">Signal</keyword>
<feature type="chain" id="PRO_5015023227" description="Peroxidase" evidence="9">
    <location>
        <begin position="20"/>
        <end position="307"/>
    </location>
</feature>
<evidence type="ECO:0000256" key="7">
    <source>
        <dbReference type="ARBA" id="ARBA00023180"/>
    </source>
</evidence>
<keyword evidence="2 9" id="KW-0575">Peroxidase</keyword>
<keyword evidence="4 8" id="KW-0479">Metal-binding</keyword>
<dbReference type="PRINTS" id="PR00462">
    <property type="entry name" value="LIGNINASE"/>
</dbReference>
<keyword evidence="6 8" id="KW-0408">Iron</keyword>